<evidence type="ECO:0000313" key="2">
    <source>
        <dbReference type="EMBL" id="KAL3735152.1"/>
    </source>
</evidence>
<evidence type="ECO:0000256" key="1">
    <source>
        <dbReference type="SAM" id="MobiDB-lite"/>
    </source>
</evidence>
<keyword evidence="3" id="KW-1185">Reference proteome</keyword>
<accession>A0ABD3K790</accession>
<dbReference type="AlphaFoldDB" id="A0ABD3K790"/>
<feature type="non-terminal residue" evidence="2">
    <location>
        <position position="121"/>
    </location>
</feature>
<feature type="compositionally biased region" description="Low complexity" evidence="1">
    <location>
        <begin position="88"/>
        <end position="99"/>
    </location>
</feature>
<proteinExistence type="predicted"/>
<evidence type="ECO:0000313" key="3">
    <source>
        <dbReference type="Proteomes" id="UP001634007"/>
    </source>
</evidence>
<dbReference type="EMBL" id="JBJKBG010000006">
    <property type="protein sequence ID" value="KAL3735152.1"/>
    <property type="molecule type" value="Genomic_DNA"/>
</dbReference>
<feature type="region of interest" description="Disordered" evidence="1">
    <location>
        <begin position="88"/>
        <end position="121"/>
    </location>
</feature>
<organism evidence="2 3">
    <name type="scientific">Eucalyptus globulus</name>
    <name type="common">Tasmanian blue gum</name>
    <dbReference type="NCBI Taxonomy" id="34317"/>
    <lineage>
        <taxon>Eukaryota</taxon>
        <taxon>Viridiplantae</taxon>
        <taxon>Streptophyta</taxon>
        <taxon>Embryophyta</taxon>
        <taxon>Tracheophyta</taxon>
        <taxon>Spermatophyta</taxon>
        <taxon>Magnoliopsida</taxon>
        <taxon>eudicotyledons</taxon>
        <taxon>Gunneridae</taxon>
        <taxon>Pentapetalae</taxon>
        <taxon>rosids</taxon>
        <taxon>malvids</taxon>
        <taxon>Myrtales</taxon>
        <taxon>Myrtaceae</taxon>
        <taxon>Myrtoideae</taxon>
        <taxon>Eucalypteae</taxon>
        <taxon>Eucalyptus</taxon>
    </lineage>
</organism>
<name>A0ABD3K790_EUCGL</name>
<comment type="caution">
    <text evidence="2">The sequence shown here is derived from an EMBL/GenBank/DDBJ whole genome shotgun (WGS) entry which is preliminary data.</text>
</comment>
<dbReference type="Proteomes" id="UP001634007">
    <property type="component" value="Unassembled WGS sequence"/>
</dbReference>
<sequence>MLPQPPPLPSPASSPELRSCCSLCRRSLVHNPPAAHPTPSKPPPFDPNRCNTIAVAALSLYLTPATRNAAPLLVSVAAHRVVSPLPSTLPLLTALPPSSRAVPDRPSPAPRRSKGEKRQNR</sequence>
<reference evidence="2 3" key="1">
    <citation type="submission" date="2024-11" db="EMBL/GenBank/DDBJ databases">
        <title>Chromosome-level genome assembly of Eucalyptus globulus Labill. provides insights into its genome evolution.</title>
        <authorList>
            <person name="Li X."/>
        </authorList>
    </citation>
    <scope>NUCLEOTIDE SEQUENCE [LARGE SCALE GENOMIC DNA]</scope>
    <source>
        <strain evidence="2">CL2024</strain>
        <tissue evidence="2">Fresh tender leaves</tissue>
    </source>
</reference>
<gene>
    <name evidence="2" type="ORF">ACJRO7_024314</name>
</gene>
<protein>
    <submittedName>
        <fullName evidence="2">Uncharacterized protein</fullName>
    </submittedName>
</protein>